<evidence type="ECO:0000313" key="6">
    <source>
        <dbReference type="Proteomes" id="UP000429785"/>
    </source>
</evidence>
<dbReference type="Gene3D" id="3.30.1120.10">
    <property type="match status" value="1"/>
</dbReference>
<keyword evidence="3" id="KW-1133">Transmembrane helix</keyword>
<keyword evidence="5" id="KW-0808">Transferase</keyword>
<feature type="transmembrane region" description="Helical" evidence="3">
    <location>
        <begin position="21"/>
        <end position="39"/>
    </location>
</feature>
<dbReference type="InterPro" id="IPR017850">
    <property type="entry name" value="Alkaline_phosphatase_core_sf"/>
</dbReference>
<feature type="domain" description="Sulfatase N-terminal" evidence="4">
    <location>
        <begin position="58"/>
        <end position="464"/>
    </location>
</feature>
<dbReference type="Proteomes" id="UP000429785">
    <property type="component" value="Unassembled WGS sequence"/>
</dbReference>
<dbReference type="EMBL" id="WELG01000001">
    <property type="protein sequence ID" value="KAB7530385.1"/>
    <property type="molecule type" value="Genomic_DNA"/>
</dbReference>
<reference evidence="5 6" key="1">
    <citation type="submission" date="2019-10" db="EMBL/GenBank/DDBJ databases">
        <title>Muricauda olearia CL-SS4 JCM15563 genome.</title>
        <authorList>
            <person name="Liu L."/>
        </authorList>
    </citation>
    <scope>NUCLEOTIDE SEQUENCE [LARGE SCALE GENOMIC DNA]</scope>
    <source>
        <strain evidence="5 6">CL-SS4</strain>
    </source>
</reference>
<evidence type="ECO:0000259" key="4">
    <source>
        <dbReference type="Pfam" id="PF00884"/>
    </source>
</evidence>
<evidence type="ECO:0000256" key="2">
    <source>
        <dbReference type="ARBA" id="ARBA00022801"/>
    </source>
</evidence>
<gene>
    <name evidence="5" type="ORF">F8C76_02440</name>
</gene>
<dbReference type="InterPro" id="IPR000917">
    <property type="entry name" value="Sulfatase_N"/>
</dbReference>
<comment type="similarity">
    <text evidence="1">Belongs to the sulfatase family.</text>
</comment>
<keyword evidence="2 5" id="KW-0378">Hydrolase</keyword>
<dbReference type="InterPro" id="IPR050738">
    <property type="entry name" value="Sulfatase"/>
</dbReference>
<dbReference type="OrthoDB" id="9803751at2"/>
<keyword evidence="3" id="KW-0472">Membrane</keyword>
<dbReference type="AlphaFoldDB" id="A0A6I1E3H0"/>
<dbReference type="SUPFAM" id="SSF53649">
    <property type="entry name" value="Alkaline phosphatase-like"/>
    <property type="match status" value="1"/>
</dbReference>
<comment type="caution">
    <text evidence="5">The sequence shown here is derived from an EMBL/GenBank/DDBJ whole genome shotgun (WGS) entry which is preliminary data.</text>
</comment>
<organism evidence="5 6">
    <name type="scientific">Flagellimonas olearia</name>
    <dbReference type="NCBI Taxonomy" id="552546"/>
    <lineage>
        <taxon>Bacteria</taxon>
        <taxon>Pseudomonadati</taxon>
        <taxon>Bacteroidota</taxon>
        <taxon>Flavobacteriia</taxon>
        <taxon>Flavobacteriales</taxon>
        <taxon>Flavobacteriaceae</taxon>
        <taxon>Flagellimonas</taxon>
    </lineage>
</organism>
<sequence>MCFVKFFLKRIFFSKENIHKGGRAYVLILFGMMLFAGFLSCDSKKNVGTGMEVMDERPNIVFIIADDLGFSDIGAYGGEIPTPNLDKLADSGTKYTQFYNNAVCVPTRASIYTGYYPAEGMKRIGSQDPNVHNVVTLGEGLKKAGYNTSLTGKWHIGHKKPNRPIDRGFDEFYGMLDGASNYFDPSMRDPEFYHDGRYRRFAHNDSMVTSFPEKYYTTDAFTEHAVGMIEKFSKSKAPFFINVAYNAPHFPMQAKEEDIERQVGKYDHLGNHKERYLQLRKERFQRQLEIGLIEPEWGLSEKPEGGGSWRYDYDIDKWIQGQDSIRELRRMEVYAAMVSSMDTGIGRILKALEDNNVADNTLVIFISDNGGCSTVPSPDFNSEKMTEMKKYNQSLPGGKDTYEFLGPAWGWAINTPFRRHKAWVYEGGIASPMIVKWPHKQKEGAINRDVIHVVDFAPTLMDITHGAIPKGWQGNIMTQTIKNEVVTNPERTYYWNINDNKAIRKGKWKLVMANGKDQWELYDMEVDRTETNDLATSYSEKVEELKGLWQEWDKNYKESVSAIESR</sequence>
<keyword evidence="3" id="KW-0812">Transmembrane</keyword>
<evidence type="ECO:0000313" key="5">
    <source>
        <dbReference type="EMBL" id="KAB7530385.1"/>
    </source>
</evidence>
<dbReference type="GO" id="GO:0016740">
    <property type="term" value="F:transferase activity"/>
    <property type="evidence" value="ECO:0007669"/>
    <property type="project" value="UniProtKB-KW"/>
</dbReference>
<dbReference type="PANTHER" id="PTHR42693">
    <property type="entry name" value="ARYLSULFATASE FAMILY MEMBER"/>
    <property type="match status" value="1"/>
</dbReference>
<evidence type="ECO:0000256" key="1">
    <source>
        <dbReference type="ARBA" id="ARBA00008779"/>
    </source>
</evidence>
<proteinExistence type="inferred from homology"/>
<protein>
    <submittedName>
        <fullName evidence="5">Sulfatase-like hydrolase/transferase</fullName>
    </submittedName>
</protein>
<accession>A0A6I1E3H0</accession>
<dbReference type="Gene3D" id="3.40.720.10">
    <property type="entry name" value="Alkaline Phosphatase, subunit A"/>
    <property type="match status" value="1"/>
</dbReference>
<evidence type="ECO:0000256" key="3">
    <source>
        <dbReference type="SAM" id="Phobius"/>
    </source>
</evidence>
<dbReference type="Pfam" id="PF00884">
    <property type="entry name" value="Sulfatase"/>
    <property type="match status" value="1"/>
</dbReference>
<name>A0A6I1E3H0_9FLAO</name>
<dbReference type="GO" id="GO:0004065">
    <property type="term" value="F:arylsulfatase activity"/>
    <property type="evidence" value="ECO:0007669"/>
    <property type="project" value="TreeGrafter"/>
</dbReference>
<dbReference type="PANTHER" id="PTHR42693:SF53">
    <property type="entry name" value="ENDO-4-O-SULFATASE"/>
    <property type="match status" value="1"/>
</dbReference>